<evidence type="ECO:0000256" key="4">
    <source>
        <dbReference type="ARBA" id="ARBA00023033"/>
    </source>
</evidence>
<dbReference type="GO" id="GO:0071949">
    <property type="term" value="F:FAD binding"/>
    <property type="evidence" value="ECO:0007669"/>
    <property type="project" value="InterPro"/>
</dbReference>
<dbReference type="AlphaFoldDB" id="A0A841D1Q6"/>
<dbReference type="RefSeq" id="WP_184939897.1">
    <property type="nucleotide sequence ID" value="NZ_BAAAWZ010000001.1"/>
</dbReference>
<keyword evidence="3" id="KW-0560">Oxidoreductase</keyword>
<sequence length="420" mass="46647">MIRERFHVAVIGGGIGGLCLAQGLRRAGVSVTVYERDRSAVDRSQGFYHIRISPQGARALHDCLPPRLWDAFVASTVSGGQDFAFLTEQMRELLTVKATAQPDPVRSHHAVSRITLREVLLSGLEDVVVFGKTFERYERAGDGKVVCHFDDGSTAVADLVVGADGGNSRVRRQYLPHAQRIDTGIITIAGKFPLTEQTKKLIPARLYEGPNNVIPPRGCGMFIAPHELDENSPEWDATSYVLWAYGCARRMLPAGVDLRSCTGEDLRDVVAVMVRQWHPDLRTLVTESDPQTVALLPIRTSVPIDPWETGNITLLGDAIHSMTPMRGIGANTALRDGHLLSRCLTDAWNGEKDLLQAVEEYETAMREYGFAAVRASRRTAQQFVADSGLGRIAFKQFLRFAERFPWLKHRMFNDTGHRES</sequence>
<evidence type="ECO:0000313" key="6">
    <source>
        <dbReference type="EMBL" id="MBB5962434.1"/>
    </source>
</evidence>
<dbReference type="InterPro" id="IPR002938">
    <property type="entry name" value="FAD-bd"/>
</dbReference>
<proteinExistence type="predicted"/>
<dbReference type="SUPFAM" id="SSF51905">
    <property type="entry name" value="FAD/NAD(P)-binding domain"/>
    <property type="match status" value="1"/>
</dbReference>
<dbReference type="GO" id="GO:0004497">
    <property type="term" value="F:monooxygenase activity"/>
    <property type="evidence" value="ECO:0007669"/>
    <property type="project" value="UniProtKB-KW"/>
</dbReference>
<keyword evidence="2" id="KW-0274">FAD</keyword>
<protein>
    <submittedName>
        <fullName evidence="6">2-polyprenyl-6-methoxyphenol hydroxylase-like FAD-dependent oxidoreductase</fullName>
    </submittedName>
</protein>
<dbReference type="PANTHER" id="PTHR47178">
    <property type="entry name" value="MONOOXYGENASE, FAD-BINDING"/>
    <property type="match status" value="1"/>
</dbReference>
<gene>
    <name evidence="6" type="ORF">FHS22_001695</name>
</gene>
<keyword evidence="4" id="KW-0503">Monooxygenase</keyword>
<reference evidence="6 7" key="1">
    <citation type="submission" date="2020-08" db="EMBL/GenBank/DDBJ databases">
        <title>Genomic Encyclopedia of Type Strains, Phase III (KMG-III): the genomes of soil and plant-associated and newly described type strains.</title>
        <authorList>
            <person name="Whitman W."/>
        </authorList>
    </citation>
    <scope>NUCLEOTIDE SEQUENCE [LARGE SCALE GENOMIC DNA]</scope>
    <source>
        <strain evidence="6 7">CECT 3303</strain>
    </source>
</reference>
<dbReference type="PRINTS" id="PR00420">
    <property type="entry name" value="RNGMNOXGNASE"/>
</dbReference>
<dbReference type="Gene3D" id="3.50.50.60">
    <property type="entry name" value="FAD/NAD(P)-binding domain"/>
    <property type="match status" value="1"/>
</dbReference>
<name>A0A841D1Q6_PLAVE</name>
<evidence type="ECO:0000259" key="5">
    <source>
        <dbReference type="Pfam" id="PF01494"/>
    </source>
</evidence>
<keyword evidence="1" id="KW-0285">Flavoprotein</keyword>
<evidence type="ECO:0000256" key="1">
    <source>
        <dbReference type="ARBA" id="ARBA00022630"/>
    </source>
</evidence>
<dbReference type="PANTHER" id="PTHR47178:SF5">
    <property type="entry name" value="FAD-BINDING DOMAIN-CONTAINING PROTEIN"/>
    <property type="match status" value="1"/>
</dbReference>
<evidence type="ECO:0000256" key="2">
    <source>
        <dbReference type="ARBA" id="ARBA00022827"/>
    </source>
</evidence>
<dbReference type="Pfam" id="PF01494">
    <property type="entry name" value="FAD_binding_3"/>
    <property type="match status" value="1"/>
</dbReference>
<dbReference type="Proteomes" id="UP000562352">
    <property type="component" value="Unassembled WGS sequence"/>
</dbReference>
<keyword evidence="7" id="KW-1185">Reference proteome</keyword>
<comment type="caution">
    <text evidence="6">The sequence shown here is derived from an EMBL/GenBank/DDBJ whole genome shotgun (WGS) entry which is preliminary data.</text>
</comment>
<feature type="domain" description="FAD-binding" evidence="5">
    <location>
        <begin position="7"/>
        <end position="366"/>
    </location>
</feature>
<evidence type="ECO:0000256" key="3">
    <source>
        <dbReference type="ARBA" id="ARBA00023002"/>
    </source>
</evidence>
<evidence type="ECO:0000313" key="7">
    <source>
        <dbReference type="Proteomes" id="UP000562352"/>
    </source>
</evidence>
<dbReference type="EMBL" id="JACHJJ010000004">
    <property type="protein sequence ID" value="MBB5962434.1"/>
    <property type="molecule type" value="Genomic_DNA"/>
</dbReference>
<dbReference type="InterPro" id="IPR036188">
    <property type="entry name" value="FAD/NAD-bd_sf"/>
</dbReference>
<accession>A0A841D1Q6</accession>
<organism evidence="6 7">
    <name type="scientific">Planomonospora venezuelensis</name>
    <dbReference type="NCBI Taxonomy" id="1999"/>
    <lineage>
        <taxon>Bacteria</taxon>
        <taxon>Bacillati</taxon>
        <taxon>Actinomycetota</taxon>
        <taxon>Actinomycetes</taxon>
        <taxon>Streptosporangiales</taxon>
        <taxon>Streptosporangiaceae</taxon>
        <taxon>Planomonospora</taxon>
    </lineage>
</organism>